<dbReference type="InterPro" id="IPR053197">
    <property type="entry name" value="F-box_SCFL_complex_component"/>
</dbReference>
<dbReference type="PROSITE" id="PS50181">
    <property type="entry name" value="FBOX"/>
    <property type="match status" value="1"/>
</dbReference>
<dbReference type="InterPro" id="IPR055411">
    <property type="entry name" value="LRR_FXL15/At3g58940/PEG3-like"/>
</dbReference>
<dbReference type="AlphaFoldDB" id="W9SIC5"/>
<dbReference type="PANTHER" id="PTHR34223:SF51">
    <property type="entry name" value="OS06G0556300 PROTEIN"/>
    <property type="match status" value="1"/>
</dbReference>
<dbReference type="PANTHER" id="PTHR34223">
    <property type="entry name" value="OS11G0201299 PROTEIN"/>
    <property type="match status" value="1"/>
</dbReference>
<dbReference type="EMBL" id="KE346217">
    <property type="protein sequence ID" value="EXC30864.1"/>
    <property type="molecule type" value="Genomic_DNA"/>
</dbReference>
<dbReference type="CDD" id="cd09917">
    <property type="entry name" value="F-box_SF"/>
    <property type="match status" value="1"/>
</dbReference>
<dbReference type="STRING" id="981085.W9SIC5"/>
<evidence type="ECO:0000313" key="2">
    <source>
        <dbReference type="EMBL" id="EXC30864.1"/>
    </source>
</evidence>
<dbReference type="Pfam" id="PF00646">
    <property type="entry name" value="F-box"/>
    <property type="match status" value="1"/>
</dbReference>
<dbReference type="SUPFAM" id="SSF81383">
    <property type="entry name" value="F-box domain"/>
    <property type="match status" value="1"/>
</dbReference>
<accession>W9SIC5</accession>
<gene>
    <name evidence="2" type="ORF">L484_028043</name>
</gene>
<dbReference type="Proteomes" id="UP000030645">
    <property type="component" value="Unassembled WGS sequence"/>
</dbReference>
<evidence type="ECO:0000313" key="3">
    <source>
        <dbReference type="Proteomes" id="UP000030645"/>
    </source>
</evidence>
<proteinExistence type="predicted"/>
<dbReference type="InterPro" id="IPR001810">
    <property type="entry name" value="F-box_dom"/>
</dbReference>
<dbReference type="InterPro" id="IPR036047">
    <property type="entry name" value="F-box-like_dom_sf"/>
</dbReference>
<reference evidence="3" key="1">
    <citation type="submission" date="2013-01" db="EMBL/GenBank/DDBJ databases">
        <title>Draft Genome Sequence of a Mulberry Tree, Morus notabilis C.K. Schneid.</title>
        <authorList>
            <person name="He N."/>
            <person name="Zhao S."/>
        </authorList>
    </citation>
    <scope>NUCLEOTIDE SEQUENCE</scope>
</reference>
<sequence length="411" mass="47042">MEILSKCHRTCNNMDKFSSLPDHIVHKITSYLSLKDISRLSVVSRRCRQVCISSPFLVFDLIPYSNNQPKRVRLINYIDRLLFLRNGKNIEWCYISWCMQSSLVNEEEYRILSWLHNAVACNAKMLNLQLNLRRESYFALPTSLLSSTSLTALEVNLHNGAILKIPSSSTAITSLKYLTLNSLRIDKSFGDWVLSCCKSLMVLSLVKIDGTKSINITSSSLKALMVVCPRNLFNLQVCAETLESMILHWTFSNPDNRVLQLSAPKLGTFVWNGKISEVQLEANFMCLNFAGILVTPSSSTDQNLVHLLRALRKVRDLHISYNCLQESDCGRSMLCSESENIPFMHNLRFVRIELALRRWNVLELIKYLLKNTKNLQKMTIICDPLSFSDVRREISGYEKASSEAEVEFYSL</sequence>
<feature type="domain" description="F-box" evidence="1">
    <location>
        <begin position="14"/>
        <end position="62"/>
    </location>
</feature>
<protein>
    <submittedName>
        <fullName evidence="2">Putative F-box/LRR-repeat protein</fullName>
    </submittedName>
</protein>
<dbReference type="SUPFAM" id="SSF52047">
    <property type="entry name" value="RNI-like"/>
    <property type="match status" value="1"/>
</dbReference>
<evidence type="ECO:0000259" key="1">
    <source>
        <dbReference type="PROSITE" id="PS50181"/>
    </source>
</evidence>
<dbReference type="Pfam" id="PF24758">
    <property type="entry name" value="LRR_At5g56370"/>
    <property type="match status" value="1"/>
</dbReference>
<dbReference type="SMART" id="SM00256">
    <property type="entry name" value="FBOX"/>
    <property type="match status" value="1"/>
</dbReference>
<organism evidence="2 3">
    <name type="scientific">Morus notabilis</name>
    <dbReference type="NCBI Taxonomy" id="981085"/>
    <lineage>
        <taxon>Eukaryota</taxon>
        <taxon>Viridiplantae</taxon>
        <taxon>Streptophyta</taxon>
        <taxon>Embryophyta</taxon>
        <taxon>Tracheophyta</taxon>
        <taxon>Spermatophyta</taxon>
        <taxon>Magnoliopsida</taxon>
        <taxon>eudicotyledons</taxon>
        <taxon>Gunneridae</taxon>
        <taxon>Pentapetalae</taxon>
        <taxon>rosids</taxon>
        <taxon>fabids</taxon>
        <taxon>Rosales</taxon>
        <taxon>Moraceae</taxon>
        <taxon>Moreae</taxon>
        <taxon>Morus</taxon>
    </lineage>
</organism>
<keyword evidence="3" id="KW-1185">Reference proteome</keyword>
<dbReference type="Gene3D" id="1.20.1280.50">
    <property type="match status" value="1"/>
</dbReference>
<name>W9SIC5_9ROSA</name>